<dbReference type="InterPro" id="IPR039182">
    <property type="entry name" value="Pop1"/>
</dbReference>
<dbReference type="PROSITE" id="PS00236">
    <property type="entry name" value="NEUROTR_ION_CHANNEL"/>
    <property type="match status" value="1"/>
</dbReference>
<dbReference type="EMBL" id="JBDFQZ010000002">
    <property type="protein sequence ID" value="KAK9749127.1"/>
    <property type="molecule type" value="Genomic_DNA"/>
</dbReference>
<dbReference type="PANTHER" id="PTHR22731:SF3">
    <property type="entry name" value="RIBONUCLEASES P_MRP PROTEIN SUBUNIT POP1"/>
    <property type="match status" value="1"/>
</dbReference>
<evidence type="ECO:0000313" key="11">
    <source>
        <dbReference type="Proteomes" id="UP001443914"/>
    </source>
</evidence>
<dbReference type="InterPro" id="IPR012590">
    <property type="entry name" value="POPLD_dom"/>
</dbReference>
<evidence type="ECO:0000259" key="8">
    <source>
        <dbReference type="Pfam" id="PF08170"/>
    </source>
</evidence>
<dbReference type="InterPro" id="IPR009723">
    <property type="entry name" value="Pop1_N"/>
</dbReference>
<dbReference type="Pfam" id="PF08170">
    <property type="entry name" value="POPLD"/>
    <property type="match status" value="1"/>
</dbReference>
<dbReference type="GO" id="GO:0016020">
    <property type="term" value="C:membrane"/>
    <property type="evidence" value="ECO:0007669"/>
    <property type="project" value="UniProtKB-SubCell"/>
</dbReference>
<organism evidence="10 11">
    <name type="scientific">Saponaria officinalis</name>
    <name type="common">Common soapwort</name>
    <name type="synonym">Lychnis saponaria</name>
    <dbReference type="NCBI Taxonomy" id="3572"/>
    <lineage>
        <taxon>Eukaryota</taxon>
        <taxon>Viridiplantae</taxon>
        <taxon>Streptophyta</taxon>
        <taxon>Embryophyta</taxon>
        <taxon>Tracheophyta</taxon>
        <taxon>Spermatophyta</taxon>
        <taxon>Magnoliopsida</taxon>
        <taxon>eudicotyledons</taxon>
        <taxon>Gunneridae</taxon>
        <taxon>Pentapetalae</taxon>
        <taxon>Caryophyllales</taxon>
        <taxon>Caryophyllaceae</taxon>
        <taxon>Caryophylleae</taxon>
        <taxon>Saponaria</taxon>
    </lineage>
</organism>
<evidence type="ECO:0000256" key="2">
    <source>
        <dbReference type="ARBA" id="ARBA00004370"/>
    </source>
</evidence>
<keyword evidence="3" id="KW-0819">tRNA processing</keyword>
<evidence type="ECO:0000256" key="4">
    <source>
        <dbReference type="ARBA" id="ARBA00023136"/>
    </source>
</evidence>
<dbReference type="AlphaFoldDB" id="A0AAW1MTB2"/>
<evidence type="ECO:0000256" key="6">
    <source>
        <dbReference type="SAM" id="MobiDB-lite"/>
    </source>
</evidence>
<protein>
    <submittedName>
        <fullName evidence="10">Uncharacterized protein</fullName>
    </submittedName>
</protein>
<comment type="subcellular location">
    <subcellularLocation>
        <location evidence="2">Membrane</location>
    </subcellularLocation>
    <subcellularLocation>
        <location evidence="1">Nucleus</location>
    </subcellularLocation>
</comment>
<dbReference type="Pfam" id="PF06978">
    <property type="entry name" value="POP1_N"/>
    <property type="match status" value="1"/>
</dbReference>
<feature type="region of interest" description="Disordered" evidence="6">
    <location>
        <begin position="50"/>
        <end position="86"/>
    </location>
</feature>
<keyword evidence="5" id="KW-0539">Nucleus</keyword>
<dbReference type="GO" id="GO:0005655">
    <property type="term" value="C:nucleolar ribonuclease P complex"/>
    <property type="evidence" value="ECO:0007669"/>
    <property type="project" value="InterPro"/>
</dbReference>
<evidence type="ECO:0000256" key="1">
    <source>
        <dbReference type="ARBA" id="ARBA00004123"/>
    </source>
</evidence>
<sequence length="836" mass="94115">MAKRVEQHRQPQPQPPPDNLNAFKYAESRAPELDSLYSIISNRLNEDFRSRRNKRRRTTSFARKNGGRKKANTLSNPDVKEKKVSRRVRRRIELKENPHSGFGVSGDGTKRLRTHVWHAKRFTITKLWGFYLPLGLHGSGRGSRALLKWYKQGAVVHDASFYSVVQLKGSQEALVSVLGKLLIPSPVDYSEEISRRILRGESFGSAMLHHDGQDSSKAICPVTYIWRPFHQQKNDDGTKDERNNENVETESNPNLHQIWIWMHPSASSEGIECLKQVCLKMKNEIGVVVDCVSLDGQLGRIDVMGEGAFKILQKILHPLTSSSEKTSTLTNCSMVEHTNGREVDQNSTVEKEECFSSHSVVSLKVVDPRLLSRKVVSAAPDAHLARDLGGLSDDLNKESLEGNQYVKDDVLFTLLTKNDCSSSLCNCNDLWDAINVVQPPVEEHHLCQERHKKSLDFFCLKDTSSSKSIWTGDNVSTACPILLMRHNRQSALLTGWSIVLPISWVKAFWVPLVSRGAHAIGLREKHWISCDVGLPYFPSDFPDCNAYSSFMASEAKEIDQTMECRPPATRPFKIPKLLPWNSRCFGFNEDVRQSFDIGVSGDHKADKCAESSDVPPSGSFEISVARTCGALFSFLKEISADHMLLFPKGLKTDDFSQLMKDETKISQASAMITLPRQGSRLCYLRVLLHAYKAGVFDEGAVVCSPRFSDISLWTSRSESDVSLRVPDAYVGSYFKEQSSGEWEFQLPEDSAAMEAYRRPIGFVTTGFVRGSKRPSTVGLCEALLLAQLRLDQWSHTPPKKRRKEIFVFVRNLRSTAYRLALATIVLEEQEDDVESL</sequence>
<evidence type="ECO:0000256" key="5">
    <source>
        <dbReference type="ARBA" id="ARBA00023242"/>
    </source>
</evidence>
<dbReference type="EMBL" id="JBDFQZ010000002">
    <property type="protein sequence ID" value="KAK9749128.1"/>
    <property type="molecule type" value="Genomic_DNA"/>
</dbReference>
<reference evidence="10 11" key="1">
    <citation type="submission" date="2024-03" db="EMBL/GenBank/DDBJ databases">
        <title>WGS assembly of Saponaria officinalis var. Norfolk2.</title>
        <authorList>
            <person name="Jenkins J."/>
            <person name="Shu S."/>
            <person name="Grimwood J."/>
            <person name="Barry K."/>
            <person name="Goodstein D."/>
            <person name="Schmutz J."/>
            <person name="Leebens-Mack J."/>
            <person name="Osbourn A."/>
        </authorList>
    </citation>
    <scope>NUCLEOTIDE SEQUENCE [LARGE SCALE GENOMIC DNA]</scope>
    <source>
        <strain evidence="11">cv. Norfolk2</strain>
        <strain evidence="10">JIC</strain>
        <tissue evidence="10">Leaf</tissue>
    </source>
</reference>
<feature type="domain" description="POP1 C-terminal" evidence="9">
    <location>
        <begin position="736"/>
        <end position="825"/>
    </location>
</feature>
<keyword evidence="4" id="KW-0472">Membrane</keyword>
<gene>
    <name evidence="10" type="ORF">RND81_02G104200</name>
</gene>
<accession>A0AAW1MTB2</accession>
<evidence type="ECO:0000259" key="9">
    <source>
        <dbReference type="Pfam" id="PF22770"/>
    </source>
</evidence>
<dbReference type="InterPro" id="IPR018000">
    <property type="entry name" value="Neurotransmitter_ion_chnl_CS"/>
</dbReference>
<evidence type="ECO:0000256" key="3">
    <source>
        <dbReference type="ARBA" id="ARBA00022694"/>
    </source>
</evidence>
<comment type="caution">
    <text evidence="10">The sequence shown here is derived from an EMBL/GenBank/DDBJ whole genome shotgun (WGS) entry which is preliminary data.</text>
</comment>
<evidence type="ECO:0000259" key="7">
    <source>
        <dbReference type="Pfam" id="PF06978"/>
    </source>
</evidence>
<feature type="domain" description="POPLD" evidence="8">
    <location>
        <begin position="495"/>
        <end position="571"/>
    </location>
</feature>
<dbReference type="GO" id="GO:0000172">
    <property type="term" value="C:ribonuclease MRP complex"/>
    <property type="evidence" value="ECO:0007669"/>
    <property type="project" value="InterPro"/>
</dbReference>
<feature type="domain" description="Pop1 N-terminal" evidence="7">
    <location>
        <begin position="50"/>
        <end position="169"/>
    </location>
</feature>
<evidence type="ECO:0000313" key="10">
    <source>
        <dbReference type="EMBL" id="KAK9749127.1"/>
    </source>
</evidence>
<name>A0AAW1MTB2_SAPOF</name>
<proteinExistence type="predicted"/>
<dbReference type="Pfam" id="PF22770">
    <property type="entry name" value="POP1_C"/>
    <property type="match status" value="1"/>
</dbReference>
<dbReference type="InterPro" id="IPR055079">
    <property type="entry name" value="POP1_C"/>
</dbReference>
<feature type="region of interest" description="Disordered" evidence="6">
    <location>
        <begin position="1"/>
        <end position="22"/>
    </location>
</feature>
<dbReference type="Proteomes" id="UP001443914">
    <property type="component" value="Unassembled WGS sequence"/>
</dbReference>
<keyword evidence="11" id="KW-1185">Reference proteome</keyword>
<dbReference type="PANTHER" id="PTHR22731">
    <property type="entry name" value="RIBONUCLEASES P/MRP PROTEIN SUBUNIT POP1"/>
    <property type="match status" value="1"/>
</dbReference>
<dbReference type="GO" id="GO:0001682">
    <property type="term" value="P:tRNA 5'-leader removal"/>
    <property type="evidence" value="ECO:0007669"/>
    <property type="project" value="InterPro"/>
</dbReference>